<keyword evidence="9" id="KW-0472">Membrane</keyword>
<dbReference type="Proteomes" id="UP000694580">
    <property type="component" value="Chromosome 18"/>
</dbReference>
<evidence type="ECO:0000256" key="8">
    <source>
        <dbReference type="ARBA" id="ARBA00022989"/>
    </source>
</evidence>
<dbReference type="InterPro" id="IPR050174">
    <property type="entry name" value="Protocadherin/Cadherin-CA"/>
</dbReference>
<dbReference type="InterPro" id="IPR020894">
    <property type="entry name" value="Cadherin_CS"/>
</dbReference>
<dbReference type="FunFam" id="2.60.40.60:FF:000007">
    <property type="entry name" value="Protocadherin alpha 2"/>
    <property type="match status" value="1"/>
</dbReference>
<protein>
    <recommendedName>
        <fullName evidence="12">Cadherin domain-containing protein</fullName>
    </recommendedName>
</protein>
<reference evidence="13" key="3">
    <citation type="submission" date="2025-09" db="UniProtKB">
        <authorList>
            <consortium name="Ensembl"/>
        </authorList>
    </citation>
    <scope>IDENTIFICATION</scope>
</reference>
<dbReference type="GeneTree" id="ENSGT00940000164173"/>
<dbReference type="GO" id="GO:0005886">
    <property type="term" value="C:plasma membrane"/>
    <property type="evidence" value="ECO:0007669"/>
    <property type="project" value="UniProtKB-SubCell"/>
</dbReference>
<dbReference type="PROSITE" id="PS00232">
    <property type="entry name" value="CADHERIN_1"/>
    <property type="match status" value="1"/>
</dbReference>
<reference evidence="13 14" key="1">
    <citation type="submission" date="2020-06" db="EMBL/GenBank/DDBJ databases">
        <authorList>
            <consortium name="Wellcome Sanger Institute Data Sharing"/>
        </authorList>
    </citation>
    <scope>NUCLEOTIDE SEQUENCE [LARGE SCALE GENOMIC DNA]</scope>
</reference>
<keyword evidence="5" id="KW-0677">Repeat</keyword>
<evidence type="ECO:0000313" key="13">
    <source>
        <dbReference type="Ensembl" id="ENSDCDP00010044963.1"/>
    </source>
</evidence>
<proteinExistence type="predicted"/>
<dbReference type="FunFam" id="2.60.40.60:FF:000001">
    <property type="entry name" value="Protocadherin alpha 2"/>
    <property type="match status" value="1"/>
</dbReference>
<dbReference type="GO" id="GO:0005509">
    <property type="term" value="F:calcium ion binding"/>
    <property type="evidence" value="ECO:0007669"/>
    <property type="project" value="UniProtKB-UniRule"/>
</dbReference>
<feature type="domain" description="Cadherin" evidence="12">
    <location>
        <begin position="29"/>
        <end position="125"/>
    </location>
</feature>
<dbReference type="PROSITE" id="PS50268">
    <property type="entry name" value="CADHERIN_2"/>
    <property type="match status" value="2"/>
</dbReference>
<comment type="subcellular location">
    <subcellularLocation>
        <location evidence="1">Cell membrane</location>
        <topology evidence="1">Single-pass type I membrane protein</topology>
    </subcellularLocation>
</comment>
<dbReference type="GO" id="GO:0007156">
    <property type="term" value="P:homophilic cell adhesion via plasma membrane adhesion molecules"/>
    <property type="evidence" value="ECO:0007669"/>
    <property type="project" value="InterPro"/>
</dbReference>
<dbReference type="Pfam" id="PF00028">
    <property type="entry name" value="Cadherin"/>
    <property type="match status" value="2"/>
</dbReference>
<evidence type="ECO:0000256" key="4">
    <source>
        <dbReference type="ARBA" id="ARBA00022729"/>
    </source>
</evidence>
<dbReference type="PRINTS" id="PR00205">
    <property type="entry name" value="CADHERIN"/>
</dbReference>
<organism evidence="13 14">
    <name type="scientific">Denticeps clupeoides</name>
    <name type="common">denticle herring</name>
    <dbReference type="NCBI Taxonomy" id="299321"/>
    <lineage>
        <taxon>Eukaryota</taxon>
        <taxon>Metazoa</taxon>
        <taxon>Chordata</taxon>
        <taxon>Craniata</taxon>
        <taxon>Vertebrata</taxon>
        <taxon>Euteleostomi</taxon>
        <taxon>Actinopterygii</taxon>
        <taxon>Neopterygii</taxon>
        <taxon>Teleostei</taxon>
        <taxon>Clupei</taxon>
        <taxon>Clupeiformes</taxon>
        <taxon>Denticipitoidei</taxon>
        <taxon>Denticipitidae</taxon>
        <taxon>Denticeps</taxon>
    </lineage>
</organism>
<evidence type="ECO:0000256" key="2">
    <source>
        <dbReference type="ARBA" id="ARBA00022475"/>
    </source>
</evidence>
<dbReference type="PANTHER" id="PTHR24028:SF241">
    <property type="entry name" value="PROTOCADHERIN 2 ALPHA A 1 PRECURSOR"/>
    <property type="match status" value="1"/>
</dbReference>
<evidence type="ECO:0000256" key="9">
    <source>
        <dbReference type="ARBA" id="ARBA00023136"/>
    </source>
</evidence>
<keyword evidence="4" id="KW-0732">Signal</keyword>
<dbReference type="Ensembl" id="ENSDCDT00010055098.1">
    <property type="protein sequence ID" value="ENSDCDP00010044963.1"/>
    <property type="gene ID" value="ENSDCDG00010027748.1"/>
</dbReference>
<dbReference type="PANTHER" id="PTHR24028">
    <property type="entry name" value="CADHERIN-87A"/>
    <property type="match status" value="1"/>
</dbReference>
<keyword evidence="2" id="KW-1003">Cell membrane</keyword>
<dbReference type="InterPro" id="IPR015919">
    <property type="entry name" value="Cadherin-like_sf"/>
</dbReference>
<evidence type="ECO:0000313" key="14">
    <source>
        <dbReference type="Proteomes" id="UP000694580"/>
    </source>
</evidence>
<evidence type="ECO:0000256" key="11">
    <source>
        <dbReference type="PROSITE-ProRule" id="PRU00043"/>
    </source>
</evidence>
<feature type="domain" description="Cadherin" evidence="12">
    <location>
        <begin position="126"/>
        <end position="220"/>
    </location>
</feature>
<sequence length="227" mass="25221">MHRGKFVAFTIDFESTLLLHKTVVENPLVLESATTGARFQLEGAHDPDVGLNDLHSYKLSQNAFFRLETESFGENDKIPFLVLQRSLDREHVAEIKLQLAAVDGGKPQNSGVLNIEDVNDNSPLFSQSPYTFYVTENNKPGASIFSVSANDVDEGDNARVSYSLDRTGPGQGITSFLSINEENGTIYALKSFDFESVKTFRFHVIAKDSGRPPLASNVKVNRMNRLY</sequence>
<dbReference type="SUPFAM" id="SSF49313">
    <property type="entry name" value="Cadherin-like"/>
    <property type="match status" value="2"/>
</dbReference>
<keyword evidence="8" id="KW-1133">Transmembrane helix</keyword>
<accession>A0AAY4DHQ2</accession>
<keyword evidence="14" id="KW-1185">Reference proteome</keyword>
<dbReference type="CDD" id="cd11304">
    <property type="entry name" value="Cadherin_repeat"/>
    <property type="match status" value="2"/>
</dbReference>
<evidence type="ECO:0000256" key="7">
    <source>
        <dbReference type="ARBA" id="ARBA00022889"/>
    </source>
</evidence>
<keyword evidence="6 11" id="KW-0106">Calcium</keyword>
<keyword evidence="10" id="KW-0325">Glycoprotein</keyword>
<reference evidence="13" key="2">
    <citation type="submission" date="2025-08" db="UniProtKB">
        <authorList>
            <consortium name="Ensembl"/>
        </authorList>
    </citation>
    <scope>IDENTIFICATION</scope>
</reference>
<dbReference type="Gene3D" id="2.60.40.60">
    <property type="entry name" value="Cadherins"/>
    <property type="match status" value="2"/>
</dbReference>
<evidence type="ECO:0000256" key="5">
    <source>
        <dbReference type="ARBA" id="ARBA00022737"/>
    </source>
</evidence>
<dbReference type="AlphaFoldDB" id="A0AAY4DHQ2"/>
<dbReference type="InterPro" id="IPR002126">
    <property type="entry name" value="Cadherin-like_dom"/>
</dbReference>
<name>A0AAY4DHQ2_9TELE</name>
<dbReference type="GO" id="GO:0009653">
    <property type="term" value="P:anatomical structure morphogenesis"/>
    <property type="evidence" value="ECO:0007669"/>
    <property type="project" value="UniProtKB-ARBA"/>
</dbReference>
<evidence type="ECO:0000259" key="12">
    <source>
        <dbReference type="PROSITE" id="PS50268"/>
    </source>
</evidence>
<evidence type="ECO:0000256" key="1">
    <source>
        <dbReference type="ARBA" id="ARBA00004251"/>
    </source>
</evidence>
<evidence type="ECO:0000256" key="6">
    <source>
        <dbReference type="ARBA" id="ARBA00022837"/>
    </source>
</evidence>
<evidence type="ECO:0000256" key="3">
    <source>
        <dbReference type="ARBA" id="ARBA00022692"/>
    </source>
</evidence>
<dbReference type="SMART" id="SM00112">
    <property type="entry name" value="CA"/>
    <property type="match status" value="2"/>
</dbReference>
<keyword evidence="7" id="KW-0130">Cell adhesion</keyword>
<evidence type="ECO:0000256" key="10">
    <source>
        <dbReference type="ARBA" id="ARBA00023180"/>
    </source>
</evidence>
<keyword evidence="3" id="KW-0812">Transmembrane</keyword>